<dbReference type="InterPro" id="IPR016161">
    <property type="entry name" value="Ald_DH/histidinol_DH"/>
</dbReference>
<reference evidence="1" key="1">
    <citation type="submission" date="2015-09" db="EMBL/GenBank/DDBJ databases">
        <title>De novo assembly of Pectinophora gossypiella (Pink Bollworm) gut transcriptome.</title>
        <authorList>
            <person name="Tassone E.E."/>
        </authorList>
    </citation>
    <scope>NUCLEOTIDE SEQUENCE</scope>
</reference>
<dbReference type="AlphaFoldDB" id="A0A1E1W8H7"/>
<accession>A0A1E1W8H7</accession>
<sequence length="531" mass="60439">MEDLKFDKMNIDTKLAEVFLEQNTSEIDIVKSGDNDKITAQMKSYFNKEIKNLPTDKKLQLFASKMEDNSELFAQLEALLRGVPKQEVIDIDKKLIVQNFKYWSFNNPINSSFLGLRPTNIEISESSPLAKLGSVVCGIKFNINVKVHCCDVTAPVCYLFVRLCMESGIDRVNLFHKKEEMTESGEDFRNGCSAVVTEHSDIDSAIDVFLYSTSKRPWKLNHLFVQESEIERLKINLIAKSQLKGDSIENTNLASKNKIEIVAYENKLFAFDFIADADRPEGKQVVIVEAYRTVKELLTLIKKENPFFLSLWTNDISEANEIAYNVILPIVWINDYGIFGGPDRSSQAFYSAYFKLCYCIDKDLLTNNVVKSLQNWSTMNTTERVIKMLKVVEVLKAENSPDVESAALIEDAITNLESNKFVDIENGKLWVSFEDFQGCIVFLENDSNLKKVVTSLMYGVGCIRKLEGLESTPNKKSRIIKLFQEENIPYMETDKIFKQIIYGVIYSNSNDSPAHPTGRMIYTSFGAIFAK</sequence>
<organism evidence="1">
    <name type="scientific">Pectinophora gossypiella</name>
    <name type="common">Cotton pink bollworm</name>
    <name type="synonym">Depressaria gossypiella</name>
    <dbReference type="NCBI Taxonomy" id="13191"/>
    <lineage>
        <taxon>Eukaryota</taxon>
        <taxon>Metazoa</taxon>
        <taxon>Ecdysozoa</taxon>
        <taxon>Arthropoda</taxon>
        <taxon>Hexapoda</taxon>
        <taxon>Insecta</taxon>
        <taxon>Pterygota</taxon>
        <taxon>Neoptera</taxon>
        <taxon>Endopterygota</taxon>
        <taxon>Lepidoptera</taxon>
        <taxon>Glossata</taxon>
        <taxon>Ditrysia</taxon>
        <taxon>Gelechioidea</taxon>
        <taxon>Gelechiidae</taxon>
        <taxon>Apatetrinae</taxon>
        <taxon>Pectinophora</taxon>
    </lineage>
</organism>
<name>A0A1E1W8H7_PECGO</name>
<gene>
    <name evidence="1" type="ORF">g.7174</name>
</gene>
<dbReference type="SUPFAM" id="SSF53720">
    <property type="entry name" value="ALDH-like"/>
    <property type="match status" value="1"/>
</dbReference>
<dbReference type="GO" id="GO:0016491">
    <property type="term" value="F:oxidoreductase activity"/>
    <property type="evidence" value="ECO:0007669"/>
    <property type="project" value="InterPro"/>
</dbReference>
<dbReference type="EMBL" id="GDQN01007790">
    <property type="protein sequence ID" value="JAT83264.1"/>
    <property type="molecule type" value="Transcribed_RNA"/>
</dbReference>
<evidence type="ECO:0000313" key="1">
    <source>
        <dbReference type="EMBL" id="JAT83264.1"/>
    </source>
</evidence>
<proteinExistence type="predicted"/>
<dbReference type="OrthoDB" id="7487983at2759"/>
<evidence type="ECO:0008006" key="2">
    <source>
        <dbReference type="Google" id="ProtNLM"/>
    </source>
</evidence>
<protein>
    <recommendedName>
        <fullName evidence="2">Aldehyde dehydrogenase domain-containing protein</fullName>
    </recommendedName>
</protein>